<gene>
    <name evidence="5" type="primary">glgA</name>
    <name evidence="5" type="ORF">ACFO6V_02670</name>
</gene>
<reference evidence="6" key="1">
    <citation type="journal article" date="2019" name="Int. J. Syst. Evol. Microbiol.">
        <title>The Global Catalogue of Microorganisms (GCM) 10K type strain sequencing project: providing services to taxonomists for standard genome sequencing and annotation.</title>
        <authorList>
            <consortium name="The Broad Institute Genomics Platform"/>
            <consortium name="The Broad Institute Genome Sequencing Center for Infectious Disease"/>
            <person name="Wu L."/>
            <person name="Ma J."/>
        </authorList>
    </citation>
    <scope>NUCLEOTIDE SEQUENCE [LARGE SCALE GENOMIC DNA]</scope>
    <source>
        <strain evidence="6">CCUG 42722</strain>
    </source>
</reference>
<name>A0ABV9HDF2_9MICO</name>
<evidence type="ECO:0000256" key="3">
    <source>
        <dbReference type="SAM" id="MobiDB-lite"/>
    </source>
</evidence>
<dbReference type="InterPro" id="IPR011875">
    <property type="entry name" value="M1P_synthase"/>
</dbReference>
<dbReference type="Proteomes" id="UP001596011">
    <property type="component" value="Unassembled WGS sequence"/>
</dbReference>
<evidence type="ECO:0000259" key="4">
    <source>
        <dbReference type="Pfam" id="PF13439"/>
    </source>
</evidence>
<protein>
    <submittedName>
        <fullName evidence="5">Glycogen synthase</fullName>
        <ecNumber evidence="5">2.4.1.21</ecNumber>
    </submittedName>
</protein>
<dbReference type="NCBIfam" id="TIGR02149">
    <property type="entry name" value="glgA_Coryne"/>
    <property type="match status" value="1"/>
</dbReference>
<dbReference type="PANTHER" id="PTHR12526:SF590">
    <property type="entry name" value="ALPHA-MALTOSE-1-PHOSPHATE SYNTHASE"/>
    <property type="match status" value="1"/>
</dbReference>
<dbReference type="PANTHER" id="PTHR12526">
    <property type="entry name" value="GLYCOSYLTRANSFERASE"/>
    <property type="match status" value="1"/>
</dbReference>
<dbReference type="Pfam" id="PF13692">
    <property type="entry name" value="Glyco_trans_1_4"/>
    <property type="match status" value="1"/>
</dbReference>
<organism evidence="5 6">
    <name type="scientific">Promicromonospora alba</name>
    <dbReference type="NCBI Taxonomy" id="1616110"/>
    <lineage>
        <taxon>Bacteria</taxon>
        <taxon>Bacillati</taxon>
        <taxon>Actinomycetota</taxon>
        <taxon>Actinomycetes</taxon>
        <taxon>Micrococcales</taxon>
        <taxon>Promicromonosporaceae</taxon>
        <taxon>Promicromonospora</taxon>
    </lineage>
</organism>
<dbReference type="InterPro" id="IPR028098">
    <property type="entry name" value="Glyco_trans_4-like_N"/>
</dbReference>
<dbReference type="Pfam" id="PF13439">
    <property type="entry name" value="Glyco_transf_4"/>
    <property type="match status" value="1"/>
</dbReference>
<sequence>MSDVAAAPGFAPRSVPATGPAPRTAQRPADSLRVDLLTREFPPHVYGGAGVHVAELATVLAQHADVRVRCFDGPRDAATEASGVTGYVTPKALAGANPALATLGTDLVMADDVAGADLVHSHTWYANMAGHLGGLLHGVPHVVTAHSLEPLRPWKAEQLGGGYALSSWAERTAYLGAAGVIAVSAGMRADILRVYPELDPERVHVVHNGIDLSGWRRPAADDDAAQAAAAATVRRHGIDPDRPAVVFVGRITRQKGLPYLLRAAAELPPEVQLVLCAGAPDTPEIMAEVLRLVERLRESRTGVVWIEEMLPRPDLIAVLAACTVFVCPSVYEPLGIVNLEAMAVGLPVVGTATGGIPEVVDDGVTGLLVPIDQSDDGTGTPLDPDRFVADLAGALTRVATDPEAAAAMGAAGRRRAEEHFTWSAIGERTMEVYRQVLGRA</sequence>
<dbReference type="Gene3D" id="3.40.50.2000">
    <property type="entry name" value="Glycogen Phosphorylase B"/>
    <property type="match status" value="2"/>
</dbReference>
<keyword evidence="6" id="KW-1185">Reference proteome</keyword>
<accession>A0ABV9HDF2</accession>
<evidence type="ECO:0000256" key="1">
    <source>
        <dbReference type="ARBA" id="ARBA00022676"/>
    </source>
</evidence>
<evidence type="ECO:0000313" key="5">
    <source>
        <dbReference type="EMBL" id="MFC4627121.1"/>
    </source>
</evidence>
<dbReference type="SUPFAM" id="SSF53756">
    <property type="entry name" value="UDP-Glycosyltransferase/glycogen phosphorylase"/>
    <property type="match status" value="1"/>
</dbReference>
<evidence type="ECO:0000256" key="2">
    <source>
        <dbReference type="ARBA" id="ARBA00022679"/>
    </source>
</evidence>
<dbReference type="RefSeq" id="WP_377131906.1">
    <property type="nucleotide sequence ID" value="NZ_JBHSFI010000001.1"/>
</dbReference>
<feature type="domain" description="Glycosyltransferase subfamily 4-like N-terminal" evidence="4">
    <location>
        <begin position="46"/>
        <end position="213"/>
    </location>
</feature>
<feature type="region of interest" description="Disordered" evidence="3">
    <location>
        <begin position="1"/>
        <end position="29"/>
    </location>
</feature>
<keyword evidence="2 5" id="KW-0808">Transferase</keyword>
<proteinExistence type="predicted"/>
<evidence type="ECO:0000313" key="6">
    <source>
        <dbReference type="Proteomes" id="UP001596011"/>
    </source>
</evidence>
<dbReference type="EMBL" id="JBHSFI010000001">
    <property type="protein sequence ID" value="MFC4627121.1"/>
    <property type="molecule type" value="Genomic_DNA"/>
</dbReference>
<keyword evidence="1 5" id="KW-0328">Glycosyltransferase</keyword>
<dbReference type="EC" id="2.4.1.21" evidence="5"/>
<dbReference type="GO" id="GO:0009011">
    <property type="term" value="F:alpha-1,4-glucan glucosyltransferase (ADP-glucose donor) activity"/>
    <property type="evidence" value="ECO:0007669"/>
    <property type="project" value="UniProtKB-EC"/>
</dbReference>
<dbReference type="CDD" id="cd03801">
    <property type="entry name" value="GT4_PimA-like"/>
    <property type="match status" value="1"/>
</dbReference>
<comment type="caution">
    <text evidence="5">The sequence shown here is derived from an EMBL/GenBank/DDBJ whole genome shotgun (WGS) entry which is preliminary data.</text>
</comment>